<dbReference type="SUPFAM" id="SSF141452">
    <property type="entry name" value="Hcp1-like"/>
    <property type="match status" value="1"/>
</dbReference>
<dbReference type="Pfam" id="PF05638">
    <property type="entry name" value="T6SS_HCP"/>
    <property type="match status" value="1"/>
</dbReference>
<dbReference type="InterPro" id="IPR008514">
    <property type="entry name" value="T6SS_Hcp"/>
</dbReference>
<dbReference type="Gene3D" id="2.30.110.20">
    <property type="entry name" value="Hcp1-like"/>
    <property type="match status" value="1"/>
</dbReference>
<organism evidence="1 2">
    <name type="scientific">Microbacterium yannicii</name>
    <dbReference type="NCBI Taxonomy" id="671622"/>
    <lineage>
        <taxon>Bacteria</taxon>
        <taxon>Bacillati</taxon>
        <taxon>Actinomycetota</taxon>
        <taxon>Actinomycetes</taxon>
        <taxon>Micrococcales</taxon>
        <taxon>Microbacteriaceae</taxon>
        <taxon>Microbacterium</taxon>
    </lineage>
</organism>
<sequence>MAEDQFLTIASIPGEAADDRHPGAIEVLSWSWTVSNPTPAAGGAGGRVGRPTLSDIVVSLRFDAATPRLFDACARGIRMDDALLSARRAGMIGDYLTVRMQHAVVTSATTALSGDEPAVQVTFGFDDVTLTYQPQLPDGSLGDPVAVTLSRRPR</sequence>
<name>A0ABP9MBG2_9MICO</name>
<gene>
    <name evidence="1" type="primary">hcp</name>
    <name evidence="1" type="ORF">GCM10025760_25220</name>
</gene>
<dbReference type="InterPro" id="IPR036624">
    <property type="entry name" value="Hcp1-lik_sf"/>
</dbReference>
<dbReference type="Proteomes" id="UP001501407">
    <property type="component" value="Unassembled WGS sequence"/>
</dbReference>
<dbReference type="RefSeq" id="WP_194414384.1">
    <property type="nucleotide sequence ID" value="NZ_BAABKZ010000002.1"/>
</dbReference>
<dbReference type="PANTHER" id="PTHR36152">
    <property type="entry name" value="CYTOPLASMIC PROTEIN-RELATED"/>
    <property type="match status" value="1"/>
</dbReference>
<dbReference type="PANTHER" id="PTHR36152:SF1">
    <property type="entry name" value="UBIQUITIN-LIKE DOMAIN-CONTAINING PROTEIN"/>
    <property type="match status" value="1"/>
</dbReference>
<proteinExistence type="predicted"/>
<accession>A0ABP9MBG2</accession>
<dbReference type="InterPro" id="IPR053165">
    <property type="entry name" value="HSI-I_assembly_Hcp1"/>
</dbReference>
<protein>
    <submittedName>
        <fullName evidence="1">Type VI secretion system receptor/chaperone Hcp</fullName>
    </submittedName>
</protein>
<reference evidence="2" key="1">
    <citation type="journal article" date="2019" name="Int. J. Syst. Evol. Microbiol.">
        <title>The Global Catalogue of Microorganisms (GCM) 10K type strain sequencing project: providing services to taxonomists for standard genome sequencing and annotation.</title>
        <authorList>
            <consortium name="The Broad Institute Genomics Platform"/>
            <consortium name="The Broad Institute Genome Sequencing Center for Infectious Disease"/>
            <person name="Wu L."/>
            <person name="Ma J."/>
        </authorList>
    </citation>
    <scope>NUCLEOTIDE SEQUENCE [LARGE SCALE GENOMIC DNA]</scope>
    <source>
        <strain evidence="2">JCM 18959</strain>
    </source>
</reference>
<dbReference type="EMBL" id="BAABKZ010000002">
    <property type="protein sequence ID" value="GAA5094217.1"/>
    <property type="molecule type" value="Genomic_DNA"/>
</dbReference>
<comment type="caution">
    <text evidence="1">The sequence shown here is derived from an EMBL/GenBank/DDBJ whole genome shotgun (WGS) entry which is preliminary data.</text>
</comment>
<keyword evidence="1" id="KW-0675">Receptor</keyword>
<evidence type="ECO:0000313" key="1">
    <source>
        <dbReference type="EMBL" id="GAA5094217.1"/>
    </source>
</evidence>
<keyword evidence="2" id="KW-1185">Reference proteome</keyword>
<evidence type="ECO:0000313" key="2">
    <source>
        <dbReference type="Proteomes" id="UP001501407"/>
    </source>
</evidence>